<dbReference type="Pfam" id="PF13614">
    <property type="entry name" value="AAA_31"/>
    <property type="match status" value="1"/>
</dbReference>
<dbReference type="InterPro" id="IPR025669">
    <property type="entry name" value="AAA_dom"/>
</dbReference>
<dbReference type="InterPro" id="IPR027417">
    <property type="entry name" value="P-loop_NTPase"/>
</dbReference>
<dbReference type="EMBL" id="POTW01000086">
    <property type="protein sequence ID" value="PZF80498.1"/>
    <property type="molecule type" value="Genomic_DNA"/>
</dbReference>
<name>A0A2W2BJM7_9ACTN</name>
<dbReference type="SUPFAM" id="SSF52540">
    <property type="entry name" value="P-loop containing nucleoside triphosphate hydrolases"/>
    <property type="match status" value="1"/>
</dbReference>
<dbReference type="PANTHER" id="PTHR13696:SF52">
    <property type="entry name" value="PARA FAMILY PROTEIN CT_582"/>
    <property type="match status" value="1"/>
</dbReference>
<evidence type="ECO:0000313" key="2">
    <source>
        <dbReference type="EMBL" id="PZF80498.1"/>
    </source>
</evidence>
<dbReference type="PANTHER" id="PTHR13696">
    <property type="entry name" value="P-LOOP CONTAINING NUCLEOSIDE TRIPHOSPHATE HYDROLASE"/>
    <property type="match status" value="1"/>
</dbReference>
<dbReference type="RefSeq" id="WP_111257521.1">
    <property type="nucleotide sequence ID" value="NZ_POTW01000086.1"/>
</dbReference>
<organism evidence="2 3">
    <name type="scientific">Jiangella anatolica</name>
    <dbReference type="NCBI Taxonomy" id="2670374"/>
    <lineage>
        <taxon>Bacteria</taxon>
        <taxon>Bacillati</taxon>
        <taxon>Actinomycetota</taxon>
        <taxon>Actinomycetes</taxon>
        <taxon>Jiangellales</taxon>
        <taxon>Jiangellaceae</taxon>
        <taxon>Jiangella</taxon>
    </lineage>
</organism>
<gene>
    <name evidence="2" type="ORF">C1I92_25875</name>
</gene>
<feature type="domain" description="AAA" evidence="1">
    <location>
        <begin position="3"/>
        <end position="174"/>
    </location>
</feature>
<evidence type="ECO:0000313" key="3">
    <source>
        <dbReference type="Proteomes" id="UP000248764"/>
    </source>
</evidence>
<sequence length="266" mass="27598">MPVVSVLSLKGGVGKTSVTLGLAGAAAAQHLRCVVVDLDPQANATTVLAPDGVRFTANDVLAGDRPVTIGDALAVSGWGEQVRVLAGEPALERRNHPPDGVPGRHHVRSALTGLRDADLVLIDCPPSLAELTRNALAASDTALVVTEPTAFALAGAQQALDAVDAVRGAYNLRLRPAGIVVNRFRNGAAEHRFRLDELLAAYRDLVIDPVLPERSAIGRAQGAGVPIQRWPSPGAREVSRIFAGYLALLLSSAGNGAGPFSKGASR</sequence>
<keyword evidence="3" id="KW-1185">Reference proteome</keyword>
<dbReference type="Gene3D" id="3.40.50.300">
    <property type="entry name" value="P-loop containing nucleotide triphosphate hydrolases"/>
    <property type="match status" value="1"/>
</dbReference>
<dbReference type="CDD" id="cd02042">
    <property type="entry name" value="ParAB_family"/>
    <property type="match status" value="1"/>
</dbReference>
<dbReference type="Proteomes" id="UP000248764">
    <property type="component" value="Unassembled WGS sequence"/>
</dbReference>
<reference evidence="2 3" key="1">
    <citation type="submission" date="2018-01" db="EMBL/GenBank/DDBJ databases">
        <title>Draft genome sequence of Jiangella sp. GTF31.</title>
        <authorList>
            <person name="Sahin N."/>
            <person name="Ay H."/>
            <person name="Saygin H."/>
        </authorList>
    </citation>
    <scope>NUCLEOTIDE SEQUENCE [LARGE SCALE GENOMIC DNA]</scope>
    <source>
        <strain evidence="2 3">GTF31</strain>
    </source>
</reference>
<proteinExistence type="predicted"/>
<dbReference type="AlphaFoldDB" id="A0A2W2BJM7"/>
<dbReference type="InterPro" id="IPR050678">
    <property type="entry name" value="DNA_Partitioning_ATPase"/>
</dbReference>
<protein>
    <submittedName>
        <fullName evidence="2">Chromosome partitioning protein ParA</fullName>
    </submittedName>
</protein>
<evidence type="ECO:0000259" key="1">
    <source>
        <dbReference type="Pfam" id="PF13614"/>
    </source>
</evidence>
<accession>A0A2W2BJM7</accession>
<comment type="caution">
    <text evidence="2">The sequence shown here is derived from an EMBL/GenBank/DDBJ whole genome shotgun (WGS) entry which is preliminary data.</text>
</comment>